<dbReference type="EMBL" id="QSDG01000018">
    <property type="protein sequence ID" value="RGY66389.1"/>
    <property type="molecule type" value="Genomic_DNA"/>
</dbReference>
<evidence type="ECO:0000313" key="4">
    <source>
        <dbReference type="Proteomes" id="UP000284614"/>
    </source>
</evidence>
<sequence>MVLFSVISICHCREAPKCYYIIFTLSAIIKEIQEIRRIKKTAKTICFLQKESVYLSNKKLRYGKPKTTGNTRS</sequence>
<dbReference type="EMBL" id="QRJE01000010">
    <property type="protein sequence ID" value="RHH13669.1"/>
    <property type="molecule type" value="Genomic_DNA"/>
</dbReference>
<organism evidence="2 3">
    <name type="scientific">Bacteroides fragilis</name>
    <dbReference type="NCBI Taxonomy" id="817"/>
    <lineage>
        <taxon>Bacteria</taxon>
        <taxon>Pseudomonadati</taxon>
        <taxon>Bacteroidota</taxon>
        <taxon>Bacteroidia</taxon>
        <taxon>Bacteroidales</taxon>
        <taxon>Bacteroidaceae</taxon>
        <taxon>Bacteroides</taxon>
    </lineage>
</organism>
<dbReference type="Proteomes" id="UP000284614">
    <property type="component" value="Unassembled WGS sequence"/>
</dbReference>
<evidence type="ECO:0000313" key="1">
    <source>
        <dbReference type="EMBL" id="RGY66389.1"/>
    </source>
</evidence>
<protein>
    <submittedName>
        <fullName evidence="2">Uncharacterized protein</fullName>
    </submittedName>
</protein>
<dbReference type="AlphaFoldDB" id="A0A396C4E6"/>
<comment type="caution">
    <text evidence="2">The sequence shown here is derived from an EMBL/GenBank/DDBJ whole genome shotgun (WGS) entry which is preliminary data.</text>
</comment>
<gene>
    <name evidence="2" type="ORF">DW228_07565</name>
    <name evidence="1" type="ORF">DXA27_17520</name>
</gene>
<accession>A0A396C4E6</accession>
<reference evidence="3 4" key="1">
    <citation type="submission" date="2018-08" db="EMBL/GenBank/DDBJ databases">
        <title>A genome reference for cultivated species of the human gut microbiota.</title>
        <authorList>
            <person name="Zou Y."/>
            <person name="Xue W."/>
            <person name="Luo G."/>
        </authorList>
    </citation>
    <scope>NUCLEOTIDE SEQUENCE [LARGE SCALE GENOMIC DNA]</scope>
    <source>
        <strain evidence="2 3">AM18-6</strain>
        <strain evidence="1 4">OF01-1</strain>
    </source>
</reference>
<proteinExistence type="predicted"/>
<dbReference type="Proteomes" id="UP000266644">
    <property type="component" value="Unassembled WGS sequence"/>
</dbReference>
<evidence type="ECO:0000313" key="3">
    <source>
        <dbReference type="Proteomes" id="UP000266644"/>
    </source>
</evidence>
<name>A0A396C4E6_BACFG</name>
<evidence type="ECO:0000313" key="2">
    <source>
        <dbReference type="EMBL" id="RHH13669.1"/>
    </source>
</evidence>